<dbReference type="OrthoDB" id="196799at2"/>
<dbReference type="EMBL" id="FUYE01000001">
    <property type="protein sequence ID" value="SKA76394.1"/>
    <property type="molecule type" value="Genomic_DNA"/>
</dbReference>
<reference evidence="2" key="1">
    <citation type="submission" date="2017-02" db="EMBL/GenBank/DDBJ databases">
        <authorList>
            <person name="Varghese N."/>
            <person name="Submissions S."/>
        </authorList>
    </citation>
    <scope>NUCLEOTIDE SEQUENCE [LARGE SCALE GENOMIC DNA]</scope>
    <source>
        <strain evidence="2">ATCC 700200</strain>
    </source>
</reference>
<evidence type="ECO:0000313" key="2">
    <source>
        <dbReference type="Proteomes" id="UP000190774"/>
    </source>
</evidence>
<name>A0A1T4WGD6_9BACT</name>
<organism evidence="1 2">
    <name type="scientific">Prosthecobacter debontii</name>
    <dbReference type="NCBI Taxonomy" id="48467"/>
    <lineage>
        <taxon>Bacteria</taxon>
        <taxon>Pseudomonadati</taxon>
        <taxon>Verrucomicrobiota</taxon>
        <taxon>Verrucomicrobiia</taxon>
        <taxon>Verrucomicrobiales</taxon>
        <taxon>Verrucomicrobiaceae</taxon>
        <taxon>Prosthecobacter</taxon>
    </lineage>
</organism>
<dbReference type="AlphaFoldDB" id="A0A1T4WGD6"/>
<gene>
    <name evidence="1" type="ORF">SAMN02745166_00164</name>
</gene>
<dbReference type="STRING" id="48467.SAMN02745166_00164"/>
<protein>
    <submittedName>
        <fullName evidence="1">Uncharacterized protein</fullName>
    </submittedName>
</protein>
<keyword evidence="2" id="KW-1185">Reference proteome</keyword>
<accession>A0A1T4WGD6</accession>
<proteinExistence type="predicted"/>
<evidence type="ECO:0000313" key="1">
    <source>
        <dbReference type="EMBL" id="SKA76394.1"/>
    </source>
</evidence>
<sequence length="70" mass="8355">MRYIEFRDSIQAELRRSSSGLTWNQLRERLDLPYTRPCPEWTKDLEQEIGLVRVKGQGRAYVWRLSSEPS</sequence>
<dbReference type="Proteomes" id="UP000190774">
    <property type="component" value="Unassembled WGS sequence"/>
</dbReference>
<dbReference type="RefSeq" id="WP_139372979.1">
    <property type="nucleotide sequence ID" value="NZ_FUYE01000001.1"/>
</dbReference>